<gene>
    <name evidence="2" type="ORF">D1B32_22185</name>
</gene>
<dbReference type="CDD" id="cd19086">
    <property type="entry name" value="AKR_AKR11C1"/>
    <property type="match status" value="1"/>
</dbReference>
<proteinExistence type="predicted"/>
<keyword evidence="3" id="KW-1185">Reference proteome</keyword>
<dbReference type="EMBL" id="QWEH01000026">
    <property type="protein sequence ID" value="RHW29435.1"/>
    <property type="molecule type" value="Genomic_DNA"/>
</dbReference>
<dbReference type="OrthoDB" id="9773828at2"/>
<evidence type="ECO:0000313" key="3">
    <source>
        <dbReference type="Proteomes" id="UP000285456"/>
    </source>
</evidence>
<dbReference type="Gene3D" id="3.20.20.100">
    <property type="entry name" value="NADP-dependent oxidoreductase domain"/>
    <property type="match status" value="1"/>
</dbReference>
<dbReference type="InterPro" id="IPR020471">
    <property type="entry name" value="AKR"/>
</dbReference>
<reference evidence="2 3" key="1">
    <citation type="journal article" date="2007" name="Int. J. Syst. Evol. Microbiol.">
        <title>Oceanobacillus profundus sp. nov., isolated from a deep-sea sediment core.</title>
        <authorList>
            <person name="Kim Y.G."/>
            <person name="Choi D.H."/>
            <person name="Hyun S."/>
            <person name="Cho B.C."/>
        </authorList>
    </citation>
    <scope>NUCLEOTIDE SEQUENCE [LARGE SCALE GENOMIC DNA]</scope>
    <source>
        <strain evidence="2 3">DSM 18246</strain>
    </source>
</reference>
<comment type="caution">
    <text evidence="2">The sequence shown here is derived from an EMBL/GenBank/DDBJ whole genome shotgun (WGS) entry which is preliminary data.</text>
</comment>
<name>A0A417YA25_9BACI</name>
<dbReference type="Proteomes" id="UP000285456">
    <property type="component" value="Unassembled WGS sequence"/>
</dbReference>
<dbReference type="RefSeq" id="WP_118890433.1">
    <property type="nucleotide sequence ID" value="NZ_PHUT01000025.1"/>
</dbReference>
<dbReference type="InterPro" id="IPR053135">
    <property type="entry name" value="AKR2_Oxidoreductase"/>
</dbReference>
<dbReference type="PANTHER" id="PTHR43312:SF1">
    <property type="entry name" value="NADP-DEPENDENT OXIDOREDUCTASE DOMAIN-CONTAINING PROTEIN"/>
    <property type="match status" value="1"/>
</dbReference>
<feature type="domain" description="NADP-dependent oxidoreductase" evidence="1">
    <location>
        <begin position="16"/>
        <end position="296"/>
    </location>
</feature>
<organism evidence="2 3">
    <name type="scientific">Oceanobacillus profundus</name>
    <dbReference type="NCBI Taxonomy" id="372463"/>
    <lineage>
        <taxon>Bacteria</taxon>
        <taxon>Bacillati</taxon>
        <taxon>Bacillota</taxon>
        <taxon>Bacilli</taxon>
        <taxon>Bacillales</taxon>
        <taxon>Bacillaceae</taxon>
        <taxon>Oceanobacillus</taxon>
    </lineage>
</organism>
<accession>A0A417YA25</accession>
<evidence type="ECO:0000259" key="1">
    <source>
        <dbReference type="Pfam" id="PF00248"/>
    </source>
</evidence>
<protein>
    <submittedName>
        <fullName evidence="2">Aldo/keto reductase</fullName>
    </submittedName>
</protein>
<sequence length="306" mass="34726">MKKNRLGKSDIMISELTLGCMSLGTDVNKAKEIIDVALDYGINHLDTADLYDFGKNEELIGEAVKNKRDQIVLTTKVGNHFDKEKKTWFWDPSKKYIEQAVKDSLKRLQTDYIDFYMLHGGTIDDPIHETIDAFEELKKAGHIRAYGISSIRPNVIREYIEHSSIDGVMTQYSLLDRRPEETTLDLLHSNEVSVLARGPLAKGMLSNDAGKVIERKGNEGFLDYSYTELLEVQQGISHLMQHKLSQNTLALKYVQKHPAIATAVFGASRVAQIKENVEHQDTEQLTTAEYNKLKQLTKANVYTSHR</sequence>
<dbReference type="Pfam" id="PF00248">
    <property type="entry name" value="Aldo_ket_red"/>
    <property type="match status" value="1"/>
</dbReference>
<dbReference type="SUPFAM" id="SSF51430">
    <property type="entry name" value="NAD(P)-linked oxidoreductase"/>
    <property type="match status" value="1"/>
</dbReference>
<dbReference type="AlphaFoldDB" id="A0A417YA25"/>
<dbReference type="InterPro" id="IPR036812">
    <property type="entry name" value="NAD(P)_OxRdtase_dom_sf"/>
</dbReference>
<dbReference type="InterPro" id="IPR023210">
    <property type="entry name" value="NADP_OxRdtase_dom"/>
</dbReference>
<dbReference type="GO" id="GO:0016491">
    <property type="term" value="F:oxidoreductase activity"/>
    <property type="evidence" value="ECO:0007669"/>
    <property type="project" value="InterPro"/>
</dbReference>
<evidence type="ECO:0000313" key="2">
    <source>
        <dbReference type="EMBL" id="RHW29435.1"/>
    </source>
</evidence>
<dbReference type="PANTHER" id="PTHR43312">
    <property type="entry name" value="D-THREO-ALDOSE 1-DEHYDROGENASE"/>
    <property type="match status" value="1"/>
</dbReference>
<dbReference type="PRINTS" id="PR00069">
    <property type="entry name" value="ALDKETRDTASE"/>
</dbReference>